<reference evidence="1" key="1">
    <citation type="submission" date="2020-10" db="EMBL/GenBank/DDBJ databases">
        <title>Connecting structure to function with the recovery of over 1000 high-quality activated sludge metagenome-assembled genomes encoding full-length rRNA genes using long-read sequencing.</title>
        <authorList>
            <person name="Singleton C.M."/>
            <person name="Petriglieri F."/>
            <person name="Kristensen J.M."/>
            <person name="Kirkegaard R.H."/>
            <person name="Michaelsen T.Y."/>
            <person name="Andersen M.H."/>
            <person name="Karst S.M."/>
            <person name="Dueholm M.S."/>
            <person name="Nielsen P.H."/>
            <person name="Albertsen M."/>
        </authorList>
    </citation>
    <scope>NUCLEOTIDE SEQUENCE</scope>
    <source>
        <strain evidence="1">EsbW_18-Q3-R4-48_MAXAC.044</strain>
    </source>
</reference>
<dbReference type="AlphaFoldDB" id="A0A9D7FG62"/>
<gene>
    <name evidence="1" type="ORF">IPJ48_21005</name>
</gene>
<dbReference type="Proteomes" id="UP000886602">
    <property type="component" value="Unassembled WGS sequence"/>
</dbReference>
<proteinExistence type="predicted"/>
<sequence length="95" mass="11061">MPKQTKVLHSPWDERNCIVCHEGCPPQQRIQMAFQPSDRPEVPKASNCFFEIYNALLTHLILLRRLTGMDLAPPCIEMLLACKFDSCRERPMKLY</sequence>
<accession>A0A9D7FG62</accession>
<comment type="caution">
    <text evidence="1">The sequence shown here is derived from an EMBL/GenBank/DDBJ whole genome shotgun (WGS) entry which is preliminary data.</text>
</comment>
<protein>
    <submittedName>
        <fullName evidence="1">Uncharacterized protein</fullName>
    </submittedName>
</protein>
<organism evidence="1 2">
    <name type="scientific">Candidatus Propionivibrio dominans</name>
    <dbReference type="NCBI Taxonomy" id="2954373"/>
    <lineage>
        <taxon>Bacteria</taxon>
        <taxon>Pseudomonadati</taxon>
        <taxon>Pseudomonadota</taxon>
        <taxon>Betaproteobacteria</taxon>
        <taxon>Rhodocyclales</taxon>
        <taxon>Rhodocyclaceae</taxon>
        <taxon>Propionivibrio</taxon>
    </lineage>
</organism>
<name>A0A9D7FG62_9RHOO</name>
<evidence type="ECO:0000313" key="2">
    <source>
        <dbReference type="Proteomes" id="UP000886602"/>
    </source>
</evidence>
<evidence type="ECO:0000313" key="1">
    <source>
        <dbReference type="EMBL" id="MBK7425353.1"/>
    </source>
</evidence>
<dbReference type="EMBL" id="JADJNC010000067">
    <property type="protein sequence ID" value="MBK7425353.1"/>
    <property type="molecule type" value="Genomic_DNA"/>
</dbReference>